<evidence type="ECO:0000313" key="3">
    <source>
        <dbReference type="Proteomes" id="UP000502498"/>
    </source>
</evidence>
<feature type="compositionally biased region" description="Basic and acidic residues" evidence="1">
    <location>
        <begin position="36"/>
        <end position="48"/>
    </location>
</feature>
<sequence length="48" mass="5368">MALDRIPESVRVAIHAELDAETPSYREEVADGEWTEPNHDDGDTGSER</sequence>
<reference evidence="2 3" key="1">
    <citation type="submission" date="2020-05" db="EMBL/GenBank/DDBJ databases">
        <title>Strain PA2F3 complete genome.</title>
        <authorList>
            <person name="Kim Y.-S."/>
            <person name="Kim S.-J."/>
            <person name="Jung H.-k."/>
            <person name="Kim S.-E."/>
            <person name="Kim K.-H."/>
        </authorList>
    </citation>
    <scope>NUCLEOTIDE SEQUENCE [LARGE SCALE GENOMIC DNA]</scope>
    <source>
        <strain evidence="2 3">PA2F3</strain>
    </source>
</reference>
<accession>A0A7D4TH91</accession>
<feature type="region of interest" description="Disordered" evidence="1">
    <location>
        <begin position="19"/>
        <end position="48"/>
    </location>
</feature>
<evidence type="ECO:0000256" key="1">
    <source>
        <dbReference type="SAM" id="MobiDB-lite"/>
    </source>
</evidence>
<name>A0A7D4TH91_9MICO</name>
<dbReference type="Proteomes" id="UP000502498">
    <property type="component" value="Chromosome"/>
</dbReference>
<gene>
    <name evidence="2" type="ORF">HQM25_11510</name>
</gene>
<protein>
    <submittedName>
        <fullName evidence="2">Uncharacterized protein</fullName>
    </submittedName>
</protein>
<organism evidence="2 3">
    <name type="scientific">Microbacterium hominis</name>
    <dbReference type="NCBI Taxonomy" id="162426"/>
    <lineage>
        <taxon>Bacteria</taxon>
        <taxon>Bacillati</taxon>
        <taxon>Actinomycetota</taxon>
        <taxon>Actinomycetes</taxon>
        <taxon>Micrococcales</taxon>
        <taxon>Microbacteriaceae</taxon>
        <taxon>Microbacterium</taxon>
    </lineage>
</organism>
<evidence type="ECO:0000313" key="2">
    <source>
        <dbReference type="EMBL" id="QKJ19921.1"/>
    </source>
</evidence>
<dbReference type="AlphaFoldDB" id="A0A7D4TH91"/>
<dbReference type="EMBL" id="CP054038">
    <property type="protein sequence ID" value="QKJ19921.1"/>
    <property type="molecule type" value="Genomic_DNA"/>
</dbReference>
<proteinExistence type="predicted"/>
<feature type="compositionally biased region" description="Basic and acidic residues" evidence="1">
    <location>
        <begin position="19"/>
        <end position="29"/>
    </location>
</feature>
<dbReference type="RefSeq" id="WP_172990357.1">
    <property type="nucleotide sequence ID" value="NZ_CP054038.1"/>
</dbReference>